<dbReference type="FunFam" id="3.40.220.10:FF:000001">
    <property type="entry name" value="Probable cytosol aminopeptidase"/>
    <property type="match status" value="1"/>
</dbReference>
<comment type="caution">
    <text evidence="11">The sequence shown here is derived from an EMBL/GenBank/DDBJ whole genome shotgun (WGS) entry which is preliminary data.</text>
</comment>
<sequence length="506" mass="54921">MEFSVKSGSPEKQRSACIIVGVFEPRRLSSIAEQLDKISDGYISALLRRGELEGKVGQSLLLHHVPNVLSERILLIGCGKERELDERQYKQIIQKTINTLNETGSMEAVCFLTELHVKGRNNYWKVRQAVETAKESLYVFNQLKSNKNELRRPLRKMVFNVPTRRELTSGERAIQHGLAIAAGIKATKDLGNMPPNICNAAYLASQARQLADSANSHITTKVIGEEQMKELGMHAYLAVGQGSQNESLMSVMEYKGSSDKNAKPIILVGKGLTFDSGGISIKSAGGMDEMKYDMCGAATVYGVMRVVSELQLPLNVIGVMAGCENMPGGRAYRPGDILTTLSGQTVEVLNTDAEGRLVLCDALTYVERFDPELVIDIATLTGACITALGNHYSGLLSNHNPLAHELLNASEQSGDRAWRLPMTDEFLEQIDSNFADLANTGGSAGGAITAACFLSRFATKYHWAHLDIAGTAWRSGKAKGATGRPVALLSQFLLNRAGSAGINNDD</sequence>
<evidence type="ECO:0000256" key="4">
    <source>
        <dbReference type="ARBA" id="ARBA00022438"/>
    </source>
</evidence>
<dbReference type="GO" id="GO:0006508">
    <property type="term" value="P:proteolysis"/>
    <property type="evidence" value="ECO:0007669"/>
    <property type="project" value="UniProtKB-KW"/>
</dbReference>
<dbReference type="PRINTS" id="PR00481">
    <property type="entry name" value="LAMNOPPTDASE"/>
</dbReference>
<dbReference type="EC" id="3.4.11.10" evidence="9"/>
<dbReference type="SUPFAM" id="SSF53187">
    <property type="entry name" value="Zn-dependent exopeptidases"/>
    <property type="match status" value="1"/>
</dbReference>
<feature type="binding site" evidence="9">
    <location>
        <position position="275"/>
    </location>
    <ligand>
        <name>Mn(2+)</name>
        <dbReference type="ChEBI" id="CHEBI:29035"/>
        <label>2</label>
    </ligand>
</feature>
<feature type="binding site" evidence="9">
    <location>
        <position position="270"/>
    </location>
    <ligand>
        <name>Mn(2+)</name>
        <dbReference type="ChEBI" id="CHEBI:29035"/>
        <label>2</label>
    </ligand>
</feature>
<dbReference type="FunFam" id="3.40.630.10:FF:000004">
    <property type="entry name" value="Probable cytosol aminopeptidase"/>
    <property type="match status" value="1"/>
</dbReference>
<evidence type="ECO:0000256" key="1">
    <source>
        <dbReference type="ARBA" id="ARBA00000135"/>
    </source>
</evidence>
<dbReference type="GO" id="GO:0030145">
    <property type="term" value="F:manganese ion binding"/>
    <property type="evidence" value="ECO:0007669"/>
    <property type="project" value="UniProtKB-UniRule"/>
</dbReference>
<comment type="subcellular location">
    <subcellularLocation>
        <location evidence="9">Cytoplasm</location>
    </subcellularLocation>
</comment>
<keyword evidence="5 9" id="KW-0645">Protease</keyword>
<feature type="binding site" evidence="9">
    <location>
        <position position="352"/>
    </location>
    <ligand>
        <name>Mn(2+)</name>
        <dbReference type="ChEBI" id="CHEBI:29035"/>
        <label>1</label>
    </ligand>
</feature>
<dbReference type="GO" id="GO:0003677">
    <property type="term" value="F:DNA binding"/>
    <property type="evidence" value="ECO:0007669"/>
    <property type="project" value="UniProtKB-ARBA"/>
</dbReference>
<comment type="catalytic activity">
    <reaction evidence="1 9">
        <text>Release of an N-terminal amino acid, Xaa-|-Yaa-, in which Xaa is preferably Leu, but may be other amino acids including Pro although not Arg or Lys, and Yaa may be Pro. Amino acid amides and methyl esters are also readily hydrolyzed, but rates on arylamides are exceedingly low.</text>
        <dbReference type="EC" id="3.4.11.1"/>
    </reaction>
</comment>
<gene>
    <name evidence="9" type="primary">pepA</name>
    <name evidence="11" type="ORF">BA1DRAFT_03968</name>
</gene>
<dbReference type="Gene3D" id="3.40.220.10">
    <property type="entry name" value="Leucine Aminopeptidase, subunit E, domain 1"/>
    <property type="match status" value="1"/>
</dbReference>
<evidence type="ECO:0000256" key="9">
    <source>
        <dbReference type="HAMAP-Rule" id="MF_00181"/>
    </source>
</evidence>
<evidence type="ECO:0000256" key="5">
    <source>
        <dbReference type="ARBA" id="ARBA00022670"/>
    </source>
</evidence>
<comment type="similarity">
    <text evidence="3 9">Belongs to the peptidase M17 family.</text>
</comment>
<keyword evidence="12" id="KW-1185">Reference proteome</keyword>
<dbReference type="NCBIfam" id="NF002074">
    <property type="entry name" value="PRK00913.1-4"/>
    <property type="match status" value="1"/>
</dbReference>
<protein>
    <recommendedName>
        <fullName evidence="9">Probable cytosol aminopeptidase</fullName>
        <ecNumber evidence="9">3.4.11.1</ecNumber>
    </recommendedName>
    <alternativeName>
        <fullName evidence="9">Leucine aminopeptidase</fullName>
        <shortName evidence="9">LAP</shortName>
        <ecNumber evidence="9">3.4.11.10</ecNumber>
    </alternativeName>
    <alternativeName>
        <fullName evidence="9">Leucyl aminopeptidase</fullName>
    </alternativeName>
</protein>
<dbReference type="CDD" id="cd00433">
    <property type="entry name" value="Peptidase_M17"/>
    <property type="match status" value="1"/>
</dbReference>
<dbReference type="GO" id="GO:0006310">
    <property type="term" value="P:DNA recombination"/>
    <property type="evidence" value="ECO:0007669"/>
    <property type="project" value="UniProtKB-ARBA"/>
</dbReference>
<dbReference type="InterPro" id="IPR000819">
    <property type="entry name" value="Peptidase_M17_C"/>
</dbReference>
<feature type="binding site" evidence="9">
    <location>
        <position position="354"/>
    </location>
    <ligand>
        <name>Mn(2+)</name>
        <dbReference type="ChEBI" id="CHEBI:29035"/>
        <label>1</label>
    </ligand>
</feature>
<dbReference type="SUPFAM" id="SSF52949">
    <property type="entry name" value="Macro domain-like"/>
    <property type="match status" value="1"/>
</dbReference>
<feature type="active site" evidence="9">
    <location>
        <position position="282"/>
    </location>
</feature>
<accession>A0A022PF22</accession>
<evidence type="ECO:0000313" key="11">
    <source>
        <dbReference type="EMBL" id="EYU13538.1"/>
    </source>
</evidence>
<dbReference type="InterPro" id="IPR011356">
    <property type="entry name" value="Leucine_aapep/pepB"/>
</dbReference>
<feature type="domain" description="Cytosol aminopeptidase" evidence="10">
    <location>
        <begin position="350"/>
        <end position="357"/>
    </location>
</feature>
<feature type="binding site" evidence="9">
    <location>
        <position position="293"/>
    </location>
    <ligand>
        <name>Mn(2+)</name>
        <dbReference type="ChEBI" id="CHEBI:29035"/>
        <label>2</label>
    </ligand>
</feature>
<evidence type="ECO:0000313" key="12">
    <source>
        <dbReference type="Proteomes" id="UP000023464"/>
    </source>
</evidence>
<dbReference type="PATRIC" id="fig|1393736.3.peg.4049"/>
<keyword evidence="8 9" id="KW-0464">Manganese</keyword>
<dbReference type="InterPro" id="IPR023042">
    <property type="entry name" value="Peptidase_M17_leu_NH2_pept"/>
</dbReference>
<keyword evidence="6 9" id="KW-0479">Metal-binding</keyword>
<dbReference type="PROSITE" id="PS00631">
    <property type="entry name" value="CYTOSOL_AP"/>
    <property type="match status" value="1"/>
</dbReference>
<dbReference type="GO" id="GO:0009892">
    <property type="term" value="P:negative regulation of metabolic process"/>
    <property type="evidence" value="ECO:0007669"/>
    <property type="project" value="UniProtKB-ARBA"/>
</dbReference>
<dbReference type="EMBL" id="JFGV01000080">
    <property type="protein sequence ID" value="EYU13538.1"/>
    <property type="molecule type" value="Genomic_DNA"/>
</dbReference>
<comment type="catalytic activity">
    <reaction evidence="2 9">
        <text>Release of an N-terminal amino acid, preferentially leucine, but not glutamic or aspartic acids.</text>
        <dbReference type="EC" id="3.4.11.10"/>
    </reaction>
</comment>
<feature type="binding site" evidence="9">
    <location>
        <position position="354"/>
    </location>
    <ligand>
        <name>Mn(2+)</name>
        <dbReference type="ChEBI" id="CHEBI:29035"/>
        <label>2</label>
    </ligand>
</feature>
<dbReference type="HAMAP" id="MF_00181">
    <property type="entry name" value="Cytosol_peptidase_M17"/>
    <property type="match status" value="1"/>
</dbReference>
<comment type="cofactor">
    <cofactor evidence="9">
        <name>Mn(2+)</name>
        <dbReference type="ChEBI" id="CHEBI:29035"/>
    </cofactor>
    <text evidence="9">Binds 2 manganese ions per subunit.</text>
</comment>
<feature type="binding site" evidence="9">
    <location>
        <position position="275"/>
    </location>
    <ligand>
        <name>Mn(2+)</name>
        <dbReference type="ChEBI" id="CHEBI:29035"/>
        <label>1</label>
    </ligand>
</feature>
<evidence type="ECO:0000256" key="2">
    <source>
        <dbReference type="ARBA" id="ARBA00000967"/>
    </source>
</evidence>
<dbReference type="Gene3D" id="3.40.630.10">
    <property type="entry name" value="Zn peptidases"/>
    <property type="match status" value="1"/>
</dbReference>
<dbReference type="PANTHER" id="PTHR11963">
    <property type="entry name" value="LEUCINE AMINOPEPTIDASE-RELATED"/>
    <property type="match status" value="1"/>
</dbReference>
<dbReference type="InterPro" id="IPR008283">
    <property type="entry name" value="Peptidase_M17_N"/>
</dbReference>
<evidence type="ECO:0000256" key="3">
    <source>
        <dbReference type="ARBA" id="ARBA00009528"/>
    </source>
</evidence>
<keyword evidence="9" id="KW-0963">Cytoplasm</keyword>
<evidence type="ECO:0000256" key="6">
    <source>
        <dbReference type="ARBA" id="ARBA00022723"/>
    </source>
</evidence>
<dbReference type="Pfam" id="PF00883">
    <property type="entry name" value="Peptidase_M17"/>
    <property type="match status" value="1"/>
</dbReference>
<organism evidence="11 12">
    <name type="scientific">Photorhabdus aegyptia</name>
    <dbReference type="NCBI Taxonomy" id="2805098"/>
    <lineage>
        <taxon>Bacteria</taxon>
        <taxon>Pseudomonadati</taxon>
        <taxon>Pseudomonadota</taxon>
        <taxon>Gammaproteobacteria</taxon>
        <taxon>Enterobacterales</taxon>
        <taxon>Morganellaceae</taxon>
        <taxon>Photorhabdus</taxon>
    </lineage>
</organism>
<reference evidence="11 12" key="1">
    <citation type="submission" date="2014-03" db="EMBL/GenBank/DDBJ databases">
        <title>Draft Genome of Photorhabdus luminescens BA1, an Egyptian Isolate.</title>
        <authorList>
            <person name="Ghazal S."/>
            <person name="Hurst S.G.IV."/>
            <person name="Morris K."/>
            <person name="Thomas K."/>
            <person name="Tisa L.S."/>
        </authorList>
    </citation>
    <scope>NUCLEOTIDE SEQUENCE [LARGE SCALE GENOMIC DNA]</scope>
    <source>
        <strain evidence="11 12">BA1</strain>
    </source>
</reference>
<dbReference type="Pfam" id="PF02789">
    <property type="entry name" value="Peptidase_M17_N"/>
    <property type="match status" value="1"/>
</dbReference>
<dbReference type="EC" id="3.4.11.1" evidence="9"/>
<dbReference type="NCBIfam" id="NF002072">
    <property type="entry name" value="PRK00913.1-1"/>
    <property type="match status" value="1"/>
</dbReference>
<dbReference type="RefSeq" id="WP_036782446.1">
    <property type="nucleotide sequence ID" value="NZ_CAWLTM010000035.1"/>
</dbReference>
<keyword evidence="7 9" id="KW-0378">Hydrolase</keyword>
<dbReference type="GO" id="GO:0006355">
    <property type="term" value="P:regulation of DNA-templated transcription"/>
    <property type="evidence" value="ECO:0007669"/>
    <property type="project" value="UniProtKB-ARBA"/>
</dbReference>
<dbReference type="GO" id="GO:0070006">
    <property type="term" value="F:metalloaminopeptidase activity"/>
    <property type="evidence" value="ECO:0007669"/>
    <property type="project" value="InterPro"/>
</dbReference>
<dbReference type="PANTHER" id="PTHR11963:SF23">
    <property type="entry name" value="CYTOSOL AMINOPEPTIDASE"/>
    <property type="match status" value="1"/>
</dbReference>
<proteinExistence type="inferred from homology"/>
<feature type="active site" evidence="9">
    <location>
        <position position="356"/>
    </location>
</feature>
<dbReference type="AlphaFoldDB" id="A0A022PF22"/>
<keyword evidence="4 9" id="KW-0031">Aminopeptidase</keyword>
<evidence type="ECO:0000256" key="8">
    <source>
        <dbReference type="ARBA" id="ARBA00023211"/>
    </source>
</evidence>
<evidence type="ECO:0000259" key="10">
    <source>
        <dbReference type="PROSITE" id="PS00631"/>
    </source>
</evidence>
<dbReference type="InterPro" id="IPR043472">
    <property type="entry name" value="Macro_dom-like"/>
</dbReference>
<evidence type="ECO:0000256" key="7">
    <source>
        <dbReference type="ARBA" id="ARBA00022801"/>
    </source>
</evidence>
<dbReference type="Proteomes" id="UP000023464">
    <property type="component" value="Unassembled WGS sequence"/>
</dbReference>
<dbReference type="GO" id="GO:0005737">
    <property type="term" value="C:cytoplasm"/>
    <property type="evidence" value="ECO:0007669"/>
    <property type="project" value="UniProtKB-SubCell"/>
</dbReference>
<comment type="function">
    <text evidence="9">Presumably involved in the processing and regular turnover of intracellular proteins. Catalyzes the removal of unsubstituted N-terminal amino acids from various peptides.</text>
</comment>
<name>A0A022PF22_9GAMM</name>